<dbReference type="PROSITE" id="PS01219">
    <property type="entry name" value="AMMONIUM_TRANSP"/>
    <property type="match status" value="1"/>
</dbReference>
<dbReference type="Gene3D" id="1.10.3430.10">
    <property type="entry name" value="Ammonium transporter AmtB like domains"/>
    <property type="match status" value="1"/>
</dbReference>
<evidence type="ECO:0000256" key="3">
    <source>
        <dbReference type="ARBA" id="ARBA00022448"/>
    </source>
</evidence>
<keyword evidence="5 8" id="KW-1133">Transmembrane helix</keyword>
<dbReference type="GO" id="GO:0008519">
    <property type="term" value="F:ammonium channel activity"/>
    <property type="evidence" value="ECO:0007669"/>
    <property type="project" value="InterPro"/>
</dbReference>
<feature type="transmembrane region" description="Helical" evidence="8">
    <location>
        <begin position="385"/>
        <end position="407"/>
    </location>
</feature>
<dbReference type="AlphaFoldDB" id="A0A5J4Z4N8"/>
<keyword evidence="4 8" id="KW-0812">Transmembrane</keyword>
<gene>
    <name evidence="11" type="ORF">FVE85_5468</name>
</gene>
<dbReference type="GO" id="GO:0097272">
    <property type="term" value="P:ammonium homeostasis"/>
    <property type="evidence" value="ECO:0007669"/>
    <property type="project" value="TreeGrafter"/>
</dbReference>
<keyword evidence="6 8" id="KW-0472">Membrane</keyword>
<organism evidence="11 12">
    <name type="scientific">Porphyridium purpureum</name>
    <name type="common">Red alga</name>
    <name type="synonym">Porphyridium cruentum</name>
    <dbReference type="NCBI Taxonomy" id="35688"/>
    <lineage>
        <taxon>Eukaryota</taxon>
        <taxon>Rhodophyta</taxon>
        <taxon>Bangiophyceae</taxon>
        <taxon>Porphyridiales</taxon>
        <taxon>Porphyridiaceae</taxon>
        <taxon>Porphyridium</taxon>
    </lineage>
</organism>
<keyword evidence="7 8" id="KW-0924">Ammonia transport</keyword>
<feature type="region of interest" description="Disordered" evidence="9">
    <location>
        <begin position="534"/>
        <end position="562"/>
    </location>
</feature>
<dbReference type="EMBL" id="VRMN01000001">
    <property type="protein sequence ID" value="KAA8497883.1"/>
    <property type="molecule type" value="Genomic_DNA"/>
</dbReference>
<evidence type="ECO:0000256" key="1">
    <source>
        <dbReference type="ARBA" id="ARBA00004141"/>
    </source>
</evidence>
<evidence type="ECO:0000256" key="2">
    <source>
        <dbReference type="ARBA" id="ARBA00005887"/>
    </source>
</evidence>
<feature type="transmembrane region" description="Helical" evidence="8">
    <location>
        <begin position="225"/>
        <end position="246"/>
    </location>
</feature>
<dbReference type="InterPro" id="IPR018047">
    <property type="entry name" value="Ammonium_transpt_CS"/>
</dbReference>
<proteinExistence type="inferred from homology"/>
<keyword evidence="12" id="KW-1185">Reference proteome</keyword>
<dbReference type="Pfam" id="PF00909">
    <property type="entry name" value="Ammonium_transp"/>
    <property type="match status" value="2"/>
</dbReference>
<dbReference type="PANTHER" id="PTHR11730:SF6">
    <property type="entry name" value="AMMONIUM TRANSPORTER"/>
    <property type="match status" value="1"/>
</dbReference>
<dbReference type="NCBIfam" id="TIGR00836">
    <property type="entry name" value="amt"/>
    <property type="match status" value="1"/>
</dbReference>
<feature type="transmembrane region" description="Helical" evidence="8">
    <location>
        <begin position="267"/>
        <end position="284"/>
    </location>
</feature>
<feature type="transmembrane region" description="Helical" evidence="8">
    <location>
        <begin position="67"/>
        <end position="90"/>
    </location>
</feature>
<evidence type="ECO:0000256" key="8">
    <source>
        <dbReference type="RuleBase" id="RU362002"/>
    </source>
</evidence>
<evidence type="ECO:0000259" key="10">
    <source>
        <dbReference type="Pfam" id="PF00909"/>
    </source>
</evidence>
<feature type="transmembrane region" description="Helical" evidence="8">
    <location>
        <begin position="360"/>
        <end position="379"/>
    </location>
</feature>
<keyword evidence="3 8" id="KW-0813">Transport</keyword>
<dbReference type="InterPro" id="IPR001905">
    <property type="entry name" value="Ammonium_transpt"/>
</dbReference>
<dbReference type="Proteomes" id="UP000324585">
    <property type="component" value="Unassembled WGS sequence"/>
</dbReference>
<feature type="transmembrane region" description="Helical" evidence="8">
    <location>
        <begin position="461"/>
        <end position="485"/>
    </location>
</feature>
<feature type="transmembrane region" description="Helical" evidence="8">
    <location>
        <begin position="330"/>
        <end position="353"/>
    </location>
</feature>
<evidence type="ECO:0000256" key="4">
    <source>
        <dbReference type="ARBA" id="ARBA00022692"/>
    </source>
</evidence>
<dbReference type="InterPro" id="IPR029020">
    <property type="entry name" value="Ammonium/urea_transptr"/>
</dbReference>
<evidence type="ECO:0000256" key="9">
    <source>
        <dbReference type="SAM" id="MobiDB-lite"/>
    </source>
</evidence>
<feature type="domain" description="Ammonium transporter AmtB-like" evidence="10">
    <location>
        <begin position="330"/>
        <end position="513"/>
    </location>
</feature>
<accession>A0A5J4Z4N8</accession>
<dbReference type="InterPro" id="IPR024041">
    <property type="entry name" value="NH4_transpt_AmtB-like_dom"/>
</dbReference>
<feature type="transmembrane region" description="Helical" evidence="8">
    <location>
        <begin position="152"/>
        <end position="172"/>
    </location>
</feature>
<comment type="caution">
    <text evidence="11">The sequence shown here is derived from an EMBL/GenBank/DDBJ whole genome shotgun (WGS) entry which is preliminary data.</text>
</comment>
<dbReference type="GO" id="GO:0005886">
    <property type="term" value="C:plasma membrane"/>
    <property type="evidence" value="ECO:0007669"/>
    <property type="project" value="UniProtKB-SubCell"/>
</dbReference>
<evidence type="ECO:0000256" key="5">
    <source>
        <dbReference type="ARBA" id="ARBA00022989"/>
    </source>
</evidence>
<feature type="transmembrane region" description="Helical" evidence="8">
    <location>
        <begin position="419"/>
        <end position="441"/>
    </location>
</feature>
<comment type="similarity">
    <text evidence="2 8">Belongs to the ammonia transporter channel (TC 1.A.11.2) family.</text>
</comment>
<protein>
    <recommendedName>
        <fullName evidence="8">Ammonium transporter</fullName>
    </recommendedName>
</protein>
<dbReference type="OrthoDB" id="534912at2759"/>
<dbReference type="OMA" id="FNAGSWL"/>
<feature type="domain" description="Ammonium transporter AmtB-like" evidence="10">
    <location>
        <begin position="74"/>
        <end position="292"/>
    </location>
</feature>
<evidence type="ECO:0000313" key="12">
    <source>
        <dbReference type="Proteomes" id="UP000324585"/>
    </source>
</evidence>
<reference evidence="12" key="1">
    <citation type="journal article" date="2019" name="Nat. Commun.">
        <title>Expansion of phycobilisome linker gene families in mesophilic red algae.</title>
        <authorList>
            <person name="Lee J."/>
            <person name="Kim D."/>
            <person name="Bhattacharya D."/>
            <person name="Yoon H.S."/>
        </authorList>
    </citation>
    <scope>NUCLEOTIDE SEQUENCE [LARGE SCALE GENOMIC DNA]</scope>
    <source>
        <strain evidence="12">CCMP 1328</strain>
    </source>
</reference>
<evidence type="ECO:0000256" key="7">
    <source>
        <dbReference type="ARBA" id="ARBA00023177"/>
    </source>
</evidence>
<sequence>MRELVRGVNRMTRLASQMGIDAGNKQILATESLDYSDPSIYTNAAGGLNAPLVAQTLAELVTTVDNVWIGLNVVFVLFSAYLVFCMQNGFAMLTAGSVRTKNTKNVLLKNLLDACVGAIAYYLFGYAFAYGVDDTNGFIGHSGFALSGVDESSYHFWFFQWTFAATAATIVSGSVAERTSFYAYLGYAFFLTGFVYPVVTHWVWSSDGWISSFAADPFRGGMIDFAGSGVVHLVGGVAGLTGAIIVGPRIGRFDDEGNVVPMPGHSATLCTLGTFLLWFGWYGFNPGSALAVVFPLSSDNGGYDPIAHTFSADPAENPFYGSNDPGTINTIQRCCVTTTLAGATAGLTVLVIIKIKDHIFDLLACLNGVLAGLVAVTAGCSVYEPYMAIPVGFIGACVYAFSAWLLLKLKIDDPLEAYPIHGGCGLFGAIYVGFGASPDAVDMAGFGQRGGVFYGESGDLLLANFVGVICIICWTAGLLGPFFFVMKVAGVLRIPPEMELIGNDVSKHGGSAYPEDLDAAEKMGHGQLRELQAEKADNFGMDESPAKPAEDEATMTAHGEEV</sequence>
<feature type="transmembrane region" description="Helical" evidence="8">
    <location>
        <begin position="184"/>
        <end position="205"/>
    </location>
</feature>
<feature type="transmembrane region" description="Helical" evidence="8">
    <location>
        <begin position="111"/>
        <end position="132"/>
    </location>
</feature>
<dbReference type="PANTHER" id="PTHR11730">
    <property type="entry name" value="AMMONIUM TRANSPORTER"/>
    <property type="match status" value="1"/>
</dbReference>
<name>A0A5J4Z4N8_PORPP</name>
<evidence type="ECO:0000313" key="11">
    <source>
        <dbReference type="EMBL" id="KAA8497883.1"/>
    </source>
</evidence>
<evidence type="ECO:0000256" key="6">
    <source>
        <dbReference type="ARBA" id="ARBA00023136"/>
    </source>
</evidence>
<comment type="subcellular location">
    <subcellularLocation>
        <location evidence="8">Cell membrane</location>
        <topology evidence="8">Multi-pass membrane protein</topology>
    </subcellularLocation>
    <subcellularLocation>
        <location evidence="1">Membrane</location>
        <topology evidence="1">Multi-pass membrane protein</topology>
    </subcellularLocation>
</comment>
<dbReference type="SUPFAM" id="SSF111352">
    <property type="entry name" value="Ammonium transporter"/>
    <property type="match status" value="1"/>
</dbReference>